<dbReference type="PROSITE" id="PS50853">
    <property type="entry name" value="FN3"/>
    <property type="match status" value="1"/>
</dbReference>
<keyword evidence="4" id="KW-0472">Membrane</keyword>
<feature type="compositionally biased region" description="Polar residues" evidence="3">
    <location>
        <begin position="359"/>
        <end position="368"/>
    </location>
</feature>
<dbReference type="SMART" id="SM00060">
    <property type="entry name" value="FN3"/>
    <property type="match status" value="1"/>
</dbReference>
<evidence type="ECO:0000256" key="1">
    <source>
        <dbReference type="ARBA" id="ARBA00023295"/>
    </source>
</evidence>
<comment type="caution">
    <text evidence="6">The sequence shown here is derived from an EMBL/GenBank/DDBJ whole genome shotgun (WGS) entry which is preliminary data.</text>
</comment>
<dbReference type="Pfam" id="PF00041">
    <property type="entry name" value="fn3"/>
    <property type="match status" value="1"/>
</dbReference>
<keyword evidence="2" id="KW-0624">Polysaccharide degradation</keyword>
<dbReference type="GO" id="GO:0016798">
    <property type="term" value="F:hydrolase activity, acting on glycosyl bonds"/>
    <property type="evidence" value="ECO:0007669"/>
    <property type="project" value="UniProtKB-KW"/>
</dbReference>
<dbReference type="Gene3D" id="2.60.40.10">
    <property type="entry name" value="Immunoglobulins"/>
    <property type="match status" value="1"/>
</dbReference>
<dbReference type="SUPFAM" id="SSF49265">
    <property type="entry name" value="Fibronectin type III"/>
    <property type="match status" value="1"/>
</dbReference>
<evidence type="ECO:0000256" key="4">
    <source>
        <dbReference type="SAM" id="Phobius"/>
    </source>
</evidence>
<feature type="compositionally biased region" description="Pro residues" evidence="3">
    <location>
        <begin position="314"/>
        <end position="323"/>
    </location>
</feature>
<dbReference type="Proteomes" id="UP000636960">
    <property type="component" value="Unassembled WGS sequence"/>
</dbReference>
<proteinExistence type="predicted"/>
<feature type="compositionally biased region" description="Polar residues" evidence="3">
    <location>
        <begin position="255"/>
        <end position="289"/>
    </location>
</feature>
<dbReference type="CDD" id="cd00063">
    <property type="entry name" value="FN3"/>
    <property type="match status" value="1"/>
</dbReference>
<dbReference type="GO" id="GO:0000272">
    <property type="term" value="P:polysaccharide catabolic process"/>
    <property type="evidence" value="ECO:0007669"/>
    <property type="project" value="UniProtKB-KW"/>
</dbReference>
<dbReference type="InterPro" id="IPR011990">
    <property type="entry name" value="TPR-like_helical_dom_sf"/>
</dbReference>
<evidence type="ECO:0000256" key="2">
    <source>
        <dbReference type="ARBA" id="ARBA00023326"/>
    </source>
</evidence>
<dbReference type="EMBL" id="BOMV01000076">
    <property type="protein sequence ID" value="GIE99764.1"/>
    <property type="molecule type" value="Genomic_DNA"/>
</dbReference>
<evidence type="ECO:0000256" key="3">
    <source>
        <dbReference type="SAM" id="MobiDB-lite"/>
    </source>
</evidence>
<keyword evidence="4" id="KW-1133">Transmembrane helix</keyword>
<dbReference type="InterPro" id="IPR013783">
    <property type="entry name" value="Ig-like_fold"/>
</dbReference>
<feature type="region of interest" description="Disordered" evidence="3">
    <location>
        <begin position="359"/>
        <end position="378"/>
    </location>
</feature>
<organism evidence="6 7">
    <name type="scientific">Paractinoplanes rishiriensis</name>
    <dbReference type="NCBI Taxonomy" id="1050105"/>
    <lineage>
        <taxon>Bacteria</taxon>
        <taxon>Bacillati</taxon>
        <taxon>Actinomycetota</taxon>
        <taxon>Actinomycetes</taxon>
        <taxon>Micromonosporales</taxon>
        <taxon>Micromonosporaceae</taxon>
        <taxon>Paractinoplanes</taxon>
    </lineage>
</organism>
<name>A0A919K557_9ACTN</name>
<dbReference type="AlphaFoldDB" id="A0A919K557"/>
<protein>
    <recommendedName>
        <fullName evidence="5">Fibronectin type-III domain-containing protein</fullName>
    </recommendedName>
</protein>
<accession>A0A919K557</accession>
<dbReference type="InterPro" id="IPR003961">
    <property type="entry name" value="FN3_dom"/>
</dbReference>
<keyword evidence="4" id="KW-0812">Transmembrane</keyword>
<dbReference type="Gene3D" id="1.25.40.10">
    <property type="entry name" value="Tetratricopeptide repeat domain"/>
    <property type="match status" value="1"/>
</dbReference>
<keyword evidence="2" id="KW-0119">Carbohydrate metabolism</keyword>
<evidence type="ECO:0000259" key="5">
    <source>
        <dbReference type="PROSITE" id="PS50853"/>
    </source>
</evidence>
<gene>
    <name evidence="6" type="ORF">Ari01nite_72290</name>
</gene>
<feature type="domain" description="Fibronectin type-III" evidence="5">
    <location>
        <begin position="374"/>
        <end position="462"/>
    </location>
</feature>
<feature type="region of interest" description="Disordered" evidence="3">
    <location>
        <begin position="164"/>
        <end position="323"/>
    </location>
</feature>
<sequence>MAARRVLEEAYAAGQWRLGDADPLMVQISHDLGVVAEELGNRHEARKAFGRVAEHGPGALGADHPGVARARAYLGQDQNLGAVRAEPAQQMPPPGTPATYGPGANPSLEDIATRFRLEPGPVPRPGNFVPTPPLSDEPTTALHFDAPEGAGNDETSAFEVIPLGTRGGRVQPPTDQNQQVWTAPPGEAAAPQPGPVAQPGPVDQPTTVHPIVAPRTEPQSPASHTAPPGGFPAPPQAQPSGSYSAQPSGSYPAQPSGSYPAQPSGNFPAQPSGNFPAQPSGNFPAQRAQTPGGYQHPPLGAPYPPAHAPGGYPISPPPQPPAPPAYGKRGVGLFAAIAAILSAVIAVVALVFVLANRSNENGNDSNEPTLGGDPPGNVQLQDEGSRIQVTWTDPSRGTVSFMVAMAHPGEQLKPVGTLGPGETSYEMSALNPNLDYCFAVIAVYRNNQFATSEQACTERPSTGG</sequence>
<feature type="transmembrane region" description="Helical" evidence="4">
    <location>
        <begin position="331"/>
        <end position="355"/>
    </location>
</feature>
<keyword evidence="1" id="KW-0378">Hydrolase</keyword>
<keyword evidence="1" id="KW-0326">Glycosidase</keyword>
<evidence type="ECO:0000313" key="7">
    <source>
        <dbReference type="Proteomes" id="UP000636960"/>
    </source>
</evidence>
<reference evidence="6" key="1">
    <citation type="submission" date="2021-01" db="EMBL/GenBank/DDBJ databases">
        <title>Whole genome shotgun sequence of Actinoplanes rishiriensis NBRC 108556.</title>
        <authorList>
            <person name="Komaki H."/>
            <person name="Tamura T."/>
        </authorList>
    </citation>
    <scope>NUCLEOTIDE SEQUENCE</scope>
    <source>
        <strain evidence="6">NBRC 108556</strain>
    </source>
</reference>
<keyword evidence="7" id="KW-1185">Reference proteome</keyword>
<evidence type="ECO:0000313" key="6">
    <source>
        <dbReference type="EMBL" id="GIE99764.1"/>
    </source>
</evidence>
<dbReference type="InterPro" id="IPR036116">
    <property type="entry name" value="FN3_sf"/>
</dbReference>
<feature type="compositionally biased region" description="Low complexity" evidence="3">
    <location>
        <begin position="238"/>
        <end position="253"/>
    </location>
</feature>